<dbReference type="Pfam" id="PF07690">
    <property type="entry name" value="MFS_1"/>
    <property type="match status" value="1"/>
</dbReference>
<dbReference type="InterPro" id="IPR050189">
    <property type="entry name" value="MFS_Efflux_Transporters"/>
</dbReference>
<dbReference type="InterPro" id="IPR011701">
    <property type="entry name" value="MFS"/>
</dbReference>
<reference evidence="8 9" key="1">
    <citation type="submission" date="2020-10" db="EMBL/GenBank/DDBJ databases">
        <title>Ramlibacter sp. HM2 16S ribosomal RNA gene Genome sequencing and assembly.</title>
        <authorList>
            <person name="Kang M."/>
        </authorList>
    </citation>
    <scope>NUCLEOTIDE SEQUENCE [LARGE SCALE GENOMIC DNA]</scope>
    <source>
        <strain evidence="8 9">HM2</strain>
    </source>
</reference>
<dbReference type="PROSITE" id="PS50850">
    <property type="entry name" value="MFS"/>
    <property type="match status" value="1"/>
</dbReference>
<dbReference type="CDD" id="cd17324">
    <property type="entry name" value="MFS_NepI_like"/>
    <property type="match status" value="1"/>
</dbReference>
<evidence type="ECO:0000256" key="5">
    <source>
        <dbReference type="ARBA" id="ARBA00023136"/>
    </source>
</evidence>
<keyword evidence="4 6" id="KW-1133">Transmembrane helix</keyword>
<dbReference type="Proteomes" id="UP000806285">
    <property type="component" value="Unassembled WGS sequence"/>
</dbReference>
<keyword evidence="9" id="KW-1185">Reference proteome</keyword>
<feature type="transmembrane region" description="Helical" evidence="6">
    <location>
        <begin position="123"/>
        <end position="145"/>
    </location>
</feature>
<keyword evidence="3 6" id="KW-0812">Transmembrane</keyword>
<feature type="transmembrane region" description="Helical" evidence="6">
    <location>
        <begin position="235"/>
        <end position="256"/>
    </location>
</feature>
<dbReference type="EMBL" id="JADDIV010000005">
    <property type="protein sequence ID" value="MBE7369662.1"/>
    <property type="molecule type" value="Genomic_DNA"/>
</dbReference>
<dbReference type="InterPro" id="IPR020846">
    <property type="entry name" value="MFS_dom"/>
</dbReference>
<dbReference type="SUPFAM" id="SSF103473">
    <property type="entry name" value="MFS general substrate transporter"/>
    <property type="match status" value="1"/>
</dbReference>
<evidence type="ECO:0000256" key="6">
    <source>
        <dbReference type="SAM" id="Phobius"/>
    </source>
</evidence>
<evidence type="ECO:0000256" key="3">
    <source>
        <dbReference type="ARBA" id="ARBA00022692"/>
    </source>
</evidence>
<feature type="transmembrane region" description="Helical" evidence="6">
    <location>
        <begin position="151"/>
        <end position="173"/>
    </location>
</feature>
<feature type="transmembrane region" description="Helical" evidence="6">
    <location>
        <begin position="62"/>
        <end position="85"/>
    </location>
</feature>
<keyword evidence="2" id="KW-1003">Cell membrane</keyword>
<feature type="transmembrane region" description="Helical" evidence="6">
    <location>
        <begin position="193"/>
        <end position="223"/>
    </location>
</feature>
<dbReference type="PANTHER" id="PTHR43124:SF3">
    <property type="entry name" value="CHLORAMPHENICOL EFFLUX PUMP RV0191"/>
    <property type="match status" value="1"/>
</dbReference>
<name>A0ABR9S9K7_9BURK</name>
<feature type="transmembrane region" description="Helical" evidence="6">
    <location>
        <begin position="327"/>
        <end position="345"/>
    </location>
</feature>
<gene>
    <name evidence="8" type="ORF">IM787_19015</name>
</gene>
<proteinExistence type="predicted"/>
<evidence type="ECO:0000256" key="2">
    <source>
        <dbReference type="ARBA" id="ARBA00022475"/>
    </source>
</evidence>
<dbReference type="InterPro" id="IPR036259">
    <property type="entry name" value="MFS_trans_sf"/>
</dbReference>
<feature type="transmembrane region" description="Helical" evidence="6">
    <location>
        <begin position="351"/>
        <end position="371"/>
    </location>
</feature>
<dbReference type="Gene3D" id="1.20.1250.20">
    <property type="entry name" value="MFS general substrate transporter like domains"/>
    <property type="match status" value="1"/>
</dbReference>
<organism evidence="8 9">
    <name type="scientific">Ramlibacter pallidus</name>
    <dbReference type="NCBI Taxonomy" id="2780087"/>
    <lineage>
        <taxon>Bacteria</taxon>
        <taxon>Pseudomonadati</taxon>
        <taxon>Pseudomonadota</taxon>
        <taxon>Betaproteobacteria</taxon>
        <taxon>Burkholderiales</taxon>
        <taxon>Comamonadaceae</taxon>
        <taxon>Ramlibacter</taxon>
    </lineage>
</organism>
<comment type="caution">
    <text evidence="8">The sequence shown here is derived from an EMBL/GenBank/DDBJ whole genome shotgun (WGS) entry which is preliminary data.</text>
</comment>
<feature type="domain" description="Major facilitator superfamily (MFS) profile" evidence="7">
    <location>
        <begin position="1"/>
        <end position="384"/>
    </location>
</feature>
<sequence length="384" mass="39422">MLALAAFFSGAALRICDGLLPRLAADFGITAGTAGQVVLTFAIAYGVSQLVFGPLGDRYGKALVVCCALFGCAGAALACAFAGGFDMLLRLRVLWGIAAGGVIPLAIAWIGDAVPYEERQATLARLLLGTLSGMSAGQLGGGLFADSPLGWRGAFGALCAGYVVIAVMLLARLRSMPSAPPAQGGRLAFFPQLAAVAAIPWARLVVGAALLEGVFLIGALAFLPSYLHQRFGIPLSAAGALVALYAVGGLLYAMAAKPIVRRLGERRMVLHGGWIVGAGFAAWAVAPAAWWAGPIALVVGFGTYMFHNTLQTHATQMAPAMRGSGMALFAFCLFLGQAIGVWMAGASFDRFGALPLLLLPAVALPLTGWGFSAALRRRAGAAAA</sequence>
<feature type="transmembrane region" description="Helical" evidence="6">
    <location>
        <begin position="91"/>
        <end position="111"/>
    </location>
</feature>
<feature type="transmembrane region" description="Helical" evidence="6">
    <location>
        <begin position="34"/>
        <end position="55"/>
    </location>
</feature>
<accession>A0ABR9S9K7</accession>
<evidence type="ECO:0000313" key="8">
    <source>
        <dbReference type="EMBL" id="MBE7369662.1"/>
    </source>
</evidence>
<evidence type="ECO:0000313" key="9">
    <source>
        <dbReference type="Proteomes" id="UP000806285"/>
    </source>
</evidence>
<keyword evidence="5 6" id="KW-0472">Membrane</keyword>
<dbReference type="PANTHER" id="PTHR43124">
    <property type="entry name" value="PURINE EFFLUX PUMP PBUE"/>
    <property type="match status" value="1"/>
</dbReference>
<evidence type="ECO:0000256" key="4">
    <source>
        <dbReference type="ARBA" id="ARBA00022989"/>
    </source>
</evidence>
<evidence type="ECO:0000256" key="1">
    <source>
        <dbReference type="ARBA" id="ARBA00004651"/>
    </source>
</evidence>
<feature type="transmembrane region" description="Helical" evidence="6">
    <location>
        <begin position="268"/>
        <end position="285"/>
    </location>
</feature>
<evidence type="ECO:0000259" key="7">
    <source>
        <dbReference type="PROSITE" id="PS50850"/>
    </source>
</evidence>
<feature type="transmembrane region" description="Helical" evidence="6">
    <location>
        <begin position="291"/>
        <end position="307"/>
    </location>
</feature>
<protein>
    <submittedName>
        <fullName evidence="8">MFS transporter</fullName>
    </submittedName>
</protein>
<comment type="subcellular location">
    <subcellularLocation>
        <location evidence="1">Cell membrane</location>
        <topology evidence="1">Multi-pass membrane protein</topology>
    </subcellularLocation>
</comment>